<dbReference type="GO" id="GO:0036222">
    <property type="term" value="F:XTP diphosphatase activity"/>
    <property type="evidence" value="ECO:0007669"/>
    <property type="project" value="UniProtKB-UniRule"/>
</dbReference>
<protein>
    <recommendedName>
        <fullName evidence="10">dITP/XTP pyrophosphatase</fullName>
        <ecNumber evidence="10">3.6.1.66</ecNumber>
    </recommendedName>
    <alternativeName>
        <fullName evidence="10">Non-canonical purine NTP pyrophosphatase</fullName>
    </alternativeName>
    <alternativeName>
        <fullName evidence="10">Non-standard purine NTP pyrophosphatase</fullName>
    </alternativeName>
    <alternativeName>
        <fullName evidence="10">Nucleoside-triphosphate diphosphatase</fullName>
    </alternativeName>
    <alternativeName>
        <fullName evidence="10">Nucleoside-triphosphate pyrophosphatase</fullName>
        <shortName evidence="10">NTPase</shortName>
    </alternativeName>
</protein>
<dbReference type="EC" id="3.6.1.66" evidence="10"/>
<evidence type="ECO:0000256" key="3">
    <source>
        <dbReference type="ARBA" id="ARBA00022723"/>
    </source>
</evidence>
<dbReference type="GO" id="GO:0009146">
    <property type="term" value="P:purine nucleoside triphosphate catabolic process"/>
    <property type="evidence" value="ECO:0007669"/>
    <property type="project" value="UniProtKB-UniRule"/>
</dbReference>
<dbReference type="GO" id="GO:0046872">
    <property type="term" value="F:metal ion binding"/>
    <property type="evidence" value="ECO:0007669"/>
    <property type="project" value="UniProtKB-KW"/>
</dbReference>
<dbReference type="GO" id="GO:0009117">
    <property type="term" value="P:nucleotide metabolic process"/>
    <property type="evidence" value="ECO:0007669"/>
    <property type="project" value="UniProtKB-KW"/>
</dbReference>
<evidence type="ECO:0000256" key="9">
    <source>
        <dbReference type="ARBA" id="ARBA00052017"/>
    </source>
</evidence>
<dbReference type="InterPro" id="IPR020922">
    <property type="entry name" value="dITP/XTP_pyrophosphatase"/>
</dbReference>
<dbReference type="InterPro" id="IPR029001">
    <property type="entry name" value="ITPase-like_fam"/>
</dbReference>
<dbReference type="HAMAP" id="MF_01405">
    <property type="entry name" value="Non_canon_purine_NTPase"/>
    <property type="match status" value="1"/>
</dbReference>
<dbReference type="PANTHER" id="PTHR11067:SF9">
    <property type="entry name" value="INOSINE TRIPHOSPHATE PYROPHOSPHATASE"/>
    <property type="match status" value="1"/>
</dbReference>
<dbReference type="CDD" id="cd00515">
    <property type="entry name" value="HAM1"/>
    <property type="match status" value="1"/>
</dbReference>
<evidence type="ECO:0000313" key="12">
    <source>
        <dbReference type="EMBL" id="AKC86134.1"/>
    </source>
</evidence>
<comment type="catalytic activity">
    <reaction evidence="9 10">
        <text>XTP + H2O = XMP + diphosphate + H(+)</text>
        <dbReference type="Rhea" id="RHEA:28610"/>
        <dbReference type="ChEBI" id="CHEBI:15377"/>
        <dbReference type="ChEBI" id="CHEBI:15378"/>
        <dbReference type="ChEBI" id="CHEBI:33019"/>
        <dbReference type="ChEBI" id="CHEBI:57464"/>
        <dbReference type="ChEBI" id="CHEBI:61314"/>
        <dbReference type="EC" id="3.6.1.66"/>
    </reaction>
</comment>
<feature type="binding site" evidence="10">
    <location>
        <begin position="181"/>
        <end position="182"/>
    </location>
    <ligand>
        <name>substrate</name>
    </ligand>
</feature>
<dbReference type="GO" id="GO:0005829">
    <property type="term" value="C:cytosol"/>
    <property type="evidence" value="ECO:0007669"/>
    <property type="project" value="TreeGrafter"/>
</dbReference>
<evidence type="ECO:0000256" key="2">
    <source>
        <dbReference type="ARBA" id="ARBA00011738"/>
    </source>
</evidence>
<dbReference type="AlphaFoldDB" id="A0A0E3Z0Q5"/>
<comment type="function">
    <text evidence="10">Pyrophosphatase that catalyzes the hydrolysis of nucleoside triphosphates to their monophosphate derivatives, with a high preference for the non-canonical purine nucleotides XTP (xanthosine triphosphate), dITP (deoxyinosine triphosphate) and ITP. Seems to function as a house-cleaning enzyme that removes non-canonical purine nucleotides from the nucleotide pool, thus preventing their incorporation into DNA/RNA and avoiding chromosomal lesions.</text>
</comment>
<feature type="binding site" evidence="10">
    <location>
        <begin position="7"/>
        <end position="12"/>
    </location>
    <ligand>
        <name>substrate</name>
    </ligand>
</feature>
<proteinExistence type="inferred from homology"/>
<comment type="similarity">
    <text evidence="1 10 11">Belongs to the HAM1 NTPase family.</text>
</comment>
<feature type="binding site" evidence="10">
    <location>
        <begin position="153"/>
        <end position="156"/>
    </location>
    <ligand>
        <name>substrate</name>
    </ligand>
</feature>
<dbReference type="PATRIC" id="fig|314722.6.peg.933"/>
<comment type="catalytic activity">
    <reaction evidence="10">
        <text>ITP + H2O = IMP + diphosphate + H(+)</text>
        <dbReference type="Rhea" id="RHEA:29399"/>
        <dbReference type="ChEBI" id="CHEBI:15377"/>
        <dbReference type="ChEBI" id="CHEBI:15378"/>
        <dbReference type="ChEBI" id="CHEBI:33019"/>
        <dbReference type="ChEBI" id="CHEBI:58053"/>
        <dbReference type="ChEBI" id="CHEBI:61402"/>
        <dbReference type="EC" id="3.6.1.66"/>
    </reaction>
</comment>
<evidence type="ECO:0000256" key="1">
    <source>
        <dbReference type="ARBA" id="ARBA00008023"/>
    </source>
</evidence>
<feature type="binding site" evidence="10">
    <location>
        <position position="69"/>
    </location>
    <ligand>
        <name>substrate</name>
    </ligand>
</feature>
<dbReference type="KEGG" id="psuw:WQ53_04450"/>
<dbReference type="RefSeq" id="WP_052630801.1">
    <property type="nucleotide sequence ID" value="NZ_CP011144.1"/>
</dbReference>
<keyword evidence="3 10" id="KW-0479">Metal-binding</keyword>
<comment type="catalytic activity">
    <reaction evidence="8 10">
        <text>dITP + H2O = dIMP + diphosphate + H(+)</text>
        <dbReference type="Rhea" id="RHEA:28342"/>
        <dbReference type="ChEBI" id="CHEBI:15377"/>
        <dbReference type="ChEBI" id="CHEBI:15378"/>
        <dbReference type="ChEBI" id="CHEBI:33019"/>
        <dbReference type="ChEBI" id="CHEBI:61194"/>
        <dbReference type="ChEBI" id="CHEBI:61382"/>
        <dbReference type="EC" id="3.6.1.66"/>
    </reaction>
</comment>
<dbReference type="EMBL" id="CP011144">
    <property type="protein sequence ID" value="AKC86134.1"/>
    <property type="molecule type" value="Genomic_DNA"/>
</dbReference>
<keyword evidence="6 10" id="KW-0460">Magnesium</keyword>
<feature type="active site" description="Proton acceptor" evidence="10">
    <location>
        <position position="68"/>
    </location>
</feature>
<gene>
    <name evidence="12" type="ORF">WQ53_04450</name>
</gene>
<accession>A0A0E3Z0Q5</accession>
<evidence type="ECO:0000256" key="10">
    <source>
        <dbReference type="HAMAP-Rule" id="MF_01405"/>
    </source>
</evidence>
<dbReference type="FunFam" id="3.90.950.10:FF:000001">
    <property type="entry name" value="dITP/XTP pyrophosphatase"/>
    <property type="match status" value="1"/>
</dbReference>
<organism evidence="12 13">
    <name type="scientific">Pseudoxanthomonas suwonensis</name>
    <dbReference type="NCBI Taxonomy" id="314722"/>
    <lineage>
        <taxon>Bacteria</taxon>
        <taxon>Pseudomonadati</taxon>
        <taxon>Pseudomonadota</taxon>
        <taxon>Gammaproteobacteria</taxon>
        <taxon>Lysobacterales</taxon>
        <taxon>Lysobacteraceae</taxon>
        <taxon>Pseudoxanthomonas</taxon>
    </lineage>
</organism>
<evidence type="ECO:0000256" key="5">
    <source>
        <dbReference type="ARBA" id="ARBA00022801"/>
    </source>
</evidence>
<keyword evidence="5 10" id="KW-0378">Hydrolase</keyword>
<keyword evidence="13" id="KW-1185">Reference proteome</keyword>
<comment type="cofactor">
    <cofactor evidence="10">
        <name>Mg(2+)</name>
        <dbReference type="ChEBI" id="CHEBI:18420"/>
    </cofactor>
    <text evidence="10">Binds 1 Mg(2+) ion per subunit.</text>
</comment>
<keyword evidence="4 10" id="KW-0547">Nucleotide-binding</keyword>
<evidence type="ECO:0000256" key="11">
    <source>
        <dbReference type="RuleBase" id="RU003781"/>
    </source>
</evidence>
<evidence type="ECO:0000313" key="13">
    <source>
        <dbReference type="Proteomes" id="UP000033067"/>
    </source>
</evidence>
<evidence type="ECO:0000256" key="8">
    <source>
        <dbReference type="ARBA" id="ARBA00051875"/>
    </source>
</evidence>
<dbReference type="Pfam" id="PF01725">
    <property type="entry name" value="Ham1p_like"/>
    <property type="match status" value="1"/>
</dbReference>
<evidence type="ECO:0000256" key="7">
    <source>
        <dbReference type="ARBA" id="ARBA00023080"/>
    </source>
</evidence>
<feature type="binding site" evidence="10">
    <location>
        <position position="176"/>
    </location>
    <ligand>
        <name>substrate</name>
    </ligand>
</feature>
<reference evidence="12 13" key="1">
    <citation type="journal article" date="2015" name="Genome Announc.">
        <title>Complete Genome Sequence of Pseudoxanthomonas suwonensis Strain J1, a Cellulose-Degrading Bacterium Isolated from Leaf- and Wood-Enriched Soil.</title>
        <authorList>
            <person name="Hou L."/>
            <person name="Jiang J."/>
            <person name="Xu Z."/>
            <person name="Zhou Y."/>
            <person name="Leung F.C."/>
        </authorList>
    </citation>
    <scope>NUCLEOTIDE SEQUENCE [LARGE SCALE GENOMIC DNA]</scope>
    <source>
        <strain evidence="12 13">J1</strain>
    </source>
</reference>
<dbReference type="Gene3D" id="3.90.950.10">
    <property type="match status" value="1"/>
</dbReference>
<dbReference type="GO" id="GO:0035870">
    <property type="term" value="F:dITP diphosphatase activity"/>
    <property type="evidence" value="ECO:0007669"/>
    <property type="project" value="UniProtKB-UniRule"/>
</dbReference>
<dbReference type="Proteomes" id="UP000033067">
    <property type="component" value="Chromosome"/>
</dbReference>
<keyword evidence="7 10" id="KW-0546">Nucleotide metabolism</keyword>
<feature type="binding site" evidence="10">
    <location>
        <position position="68"/>
    </location>
    <ligand>
        <name>Mg(2+)</name>
        <dbReference type="ChEBI" id="CHEBI:18420"/>
    </ligand>
</feature>
<dbReference type="OrthoDB" id="9807456at2"/>
<dbReference type="NCBIfam" id="TIGR00042">
    <property type="entry name" value="RdgB/HAM1 family non-canonical purine NTP pyrophosphatase"/>
    <property type="match status" value="1"/>
</dbReference>
<evidence type="ECO:0000256" key="6">
    <source>
        <dbReference type="ARBA" id="ARBA00022842"/>
    </source>
</evidence>
<sequence>MRLVLASGNPGKLAELRALLADSGASLLPQAELGVADVEETGLSFVENALLKARHAARATGLPALADDSGLCVDALGGAPGLYSARYAGGHGDSAANIVRLLGELDGLNPQWRTAHFYAVVVLLRHADDPQPLIAEGVWPGIILDAPRGSGGFGYDPVFLDTEHGLSAAELDPALKNRISHRGRALEQLRARLPAALAALREKGSAGPSKPPCPPP</sequence>
<dbReference type="PANTHER" id="PTHR11067">
    <property type="entry name" value="INOSINE TRIPHOSPHATE PYROPHOSPHATASE/HAM1 PROTEIN"/>
    <property type="match status" value="1"/>
</dbReference>
<dbReference type="GO" id="GO:0017111">
    <property type="term" value="F:ribonucleoside triphosphate phosphatase activity"/>
    <property type="evidence" value="ECO:0007669"/>
    <property type="project" value="InterPro"/>
</dbReference>
<dbReference type="GO" id="GO:0036220">
    <property type="term" value="F:ITP diphosphatase activity"/>
    <property type="evidence" value="ECO:0007669"/>
    <property type="project" value="UniProtKB-UniRule"/>
</dbReference>
<dbReference type="GO" id="GO:0000166">
    <property type="term" value="F:nucleotide binding"/>
    <property type="evidence" value="ECO:0007669"/>
    <property type="project" value="UniProtKB-KW"/>
</dbReference>
<dbReference type="SUPFAM" id="SSF52972">
    <property type="entry name" value="ITPase-like"/>
    <property type="match status" value="1"/>
</dbReference>
<feature type="binding site" evidence="10">
    <location>
        <position position="39"/>
    </location>
    <ligand>
        <name>Mg(2+)</name>
        <dbReference type="ChEBI" id="CHEBI:18420"/>
    </ligand>
</feature>
<dbReference type="InterPro" id="IPR002637">
    <property type="entry name" value="RdgB/HAM1"/>
</dbReference>
<name>A0A0E3Z0Q5_9GAMM</name>
<comment type="subunit">
    <text evidence="2 10">Homodimer.</text>
</comment>
<evidence type="ECO:0000256" key="4">
    <source>
        <dbReference type="ARBA" id="ARBA00022741"/>
    </source>
</evidence>